<dbReference type="InterPro" id="IPR036116">
    <property type="entry name" value="FN3_sf"/>
</dbReference>
<dbReference type="InterPro" id="IPR039448">
    <property type="entry name" value="Beta_helix"/>
</dbReference>
<dbReference type="Proteomes" id="UP001594288">
    <property type="component" value="Unassembled WGS sequence"/>
</dbReference>
<organism evidence="2 3">
    <name type="scientific">Eiseniibacteriota bacterium</name>
    <dbReference type="NCBI Taxonomy" id="2212470"/>
    <lineage>
        <taxon>Bacteria</taxon>
        <taxon>Candidatus Eiseniibacteriota</taxon>
    </lineage>
</organism>
<feature type="domain" description="Right handed beta helix" evidence="1">
    <location>
        <begin position="394"/>
        <end position="555"/>
    </location>
</feature>
<protein>
    <submittedName>
        <fullName evidence="2">Right-handed parallel beta-helix repeat-containing protein</fullName>
    </submittedName>
</protein>
<dbReference type="SUPFAM" id="SSF49265">
    <property type="entry name" value="Fibronectin type III"/>
    <property type="match status" value="2"/>
</dbReference>
<dbReference type="EMBL" id="JBHPEI010000088">
    <property type="protein sequence ID" value="MFC1800215.1"/>
    <property type="molecule type" value="Genomic_DNA"/>
</dbReference>
<comment type="caution">
    <text evidence="2">The sequence shown here is derived from an EMBL/GenBank/DDBJ whole genome shotgun (WGS) entry which is preliminary data.</text>
</comment>
<name>A0ABV6YQ62_UNCEI</name>
<proteinExistence type="predicted"/>
<gene>
    <name evidence="2" type="ORF">ACFL2Z_04835</name>
</gene>
<keyword evidence="3" id="KW-1185">Reference proteome</keyword>
<accession>A0ABV6YQ62</accession>
<evidence type="ECO:0000259" key="1">
    <source>
        <dbReference type="Pfam" id="PF13229"/>
    </source>
</evidence>
<dbReference type="SUPFAM" id="SSF51126">
    <property type="entry name" value="Pectin lyase-like"/>
    <property type="match status" value="1"/>
</dbReference>
<reference evidence="2 3" key="1">
    <citation type="submission" date="2024-09" db="EMBL/GenBank/DDBJ databases">
        <authorList>
            <person name="D'Angelo T."/>
        </authorList>
    </citation>
    <scope>NUCLEOTIDE SEQUENCE [LARGE SCALE GENOMIC DNA]</scope>
    <source>
        <strain evidence="2">SAG AM-311-F02</strain>
    </source>
</reference>
<evidence type="ECO:0000313" key="3">
    <source>
        <dbReference type="Proteomes" id="UP001594288"/>
    </source>
</evidence>
<dbReference type="InterPro" id="IPR012334">
    <property type="entry name" value="Pectin_lyas_fold"/>
</dbReference>
<evidence type="ECO:0000313" key="2">
    <source>
        <dbReference type="EMBL" id="MFC1800215.1"/>
    </source>
</evidence>
<dbReference type="InterPro" id="IPR013783">
    <property type="entry name" value="Ig-like_fold"/>
</dbReference>
<dbReference type="Pfam" id="PF13229">
    <property type="entry name" value="Beta_helix"/>
    <property type="match status" value="1"/>
</dbReference>
<dbReference type="InterPro" id="IPR011050">
    <property type="entry name" value="Pectin_lyase_fold/virulence"/>
</dbReference>
<dbReference type="Gene3D" id="2.160.20.10">
    <property type="entry name" value="Single-stranded right-handed beta-helix, Pectin lyase-like"/>
    <property type="match status" value="1"/>
</dbReference>
<dbReference type="Gene3D" id="2.60.40.10">
    <property type="entry name" value="Immunoglobulins"/>
    <property type="match status" value="2"/>
</dbReference>
<sequence length="621" mass="65693">MTALLVGCSEDCPTCNVPDEPSAPCDPSPADGASGVLDGIVLSWGCGDCECGLKVTYDVHFGPDSEPPLISRDFELKRYSPGPLEPGTHYYWKIVAKNSAGSTAGPVWDFETEPAACTKSPTLPCNPSPANAAVAVAVDTDLIWECGESSCELKVTYDVYFGRGFPAPPLVCDGCSTRTYDPGMLDHDSRYFWKVVASDSAGSTTGPMWDFWTEEAACTDGPTTPHSPFPADRTSDLPLDGVLLTWEGGDSQCGLPVTYDIYFGEESVGDQLVCSDCTTKFYDPGPLNRSRVYVWGVVPRDANGEALGRWWVFKTTAGELRSWYIKPDGTGDVPTIQAGVDSAADGDTLILADGFYEGTGNREILIVARNLTIRSESGDPEACIIDCRSTGHNGFHFSMCNGLIDGLTLIGTTTAIVARLGASVQVNNCNIDRCVDRAVVVVGRLGGAYSSVSLSSCVFMENWAGVSYVANKAGLSATKCLFGSNEHLVDLGEQATVRLDRCTIAYNHGGTAGLIRSCGPCFSDAEIRQCIFASNSGVLVGIVPTFQCNDVYGNTDGDYVGLLEGMNGIDGNFSLDPRFCGLDSGGVKLRPDSPCAEGNHPDGADCGQIGAFPAGCNPGSP</sequence>